<evidence type="ECO:0000313" key="12">
    <source>
        <dbReference type="EMBL" id="TRM11284.1"/>
    </source>
</evidence>
<dbReference type="InterPro" id="IPR035902">
    <property type="entry name" value="Nuc_phospho_transferase"/>
</dbReference>
<keyword evidence="9" id="KW-0479">Metal-binding</keyword>
<feature type="binding site" evidence="9">
    <location>
        <begin position="107"/>
        <end position="115"/>
    </location>
    <ligand>
        <name>5-phospho-alpha-D-ribose 1-diphosphate</name>
        <dbReference type="ChEBI" id="CHEBI:58017"/>
    </ligand>
</feature>
<dbReference type="PANTHER" id="PTHR43285">
    <property type="entry name" value="ANTHRANILATE PHOSPHORIBOSYLTRANSFERASE"/>
    <property type="match status" value="1"/>
</dbReference>
<dbReference type="Gene3D" id="1.20.970.10">
    <property type="entry name" value="Transferase, Pyrimidine Nucleoside Phosphorylase, Chain C"/>
    <property type="match status" value="1"/>
</dbReference>
<evidence type="ECO:0000256" key="3">
    <source>
        <dbReference type="ARBA" id="ARBA00022676"/>
    </source>
</evidence>
<dbReference type="EMBL" id="VJMZ01000001">
    <property type="protein sequence ID" value="TRM11284.1"/>
    <property type="molecule type" value="Genomic_DNA"/>
</dbReference>
<keyword evidence="9" id="KW-0460">Magnesium</keyword>
<feature type="binding site" evidence="9">
    <location>
        <position position="225"/>
    </location>
    <ligand>
        <name>Mg(2+)</name>
        <dbReference type="ChEBI" id="CHEBI:18420"/>
        <label>2</label>
    </ligand>
</feature>
<accession>A0A549YHD2</accession>
<keyword evidence="13" id="KW-1185">Reference proteome</keyword>
<dbReference type="Gene3D" id="3.40.1030.10">
    <property type="entry name" value="Nucleoside phosphorylase/phosphoribosyltransferase catalytic domain"/>
    <property type="match status" value="1"/>
</dbReference>
<evidence type="ECO:0000256" key="5">
    <source>
        <dbReference type="ARBA" id="ARBA00022822"/>
    </source>
</evidence>
<comment type="cofactor">
    <cofactor evidence="9">
        <name>Mg(2+)</name>
        <dbReference type="ChEBI" id="CHEBI:18420"/>
    </cofactor>
    <text evidence="9">Binds 2 magnesium ions per monomer.</text>
</comment>
<feature type="domain" description="Glycosyl transferase family 3" evidence="10">
    <location>
        <begin position="73"/>
        <end position="322"/>
    </location>
</feature>
<gene>
    <name evidence="9 12" type="primary">trpD</name>
    <name evidence="12" type="ORF">FH966_05935</name>
</gene>
<name>A0A549YHD2_9BACI</name>
<keyword evidence="5 9" id="KW-0822">Tryptophan biosynthesis</keyword>
<dbReference type="EC" id="2.4.2.18" evidence="9"/>
<evidence type="ECO:0000313" key="13">
    <source>
        <dbReference type="Proteomes" id="UP000319280"/>
    </source>
</evidence>
<evidence type="ECO:0000256" key="6">
    <source>
        <dbReference type="ARBA" id="ARBA00023141"/>
    </source>
</evidence>
<feature type="domain" description="Glycosyl transferase family 3 N-terminal" evidence="11">
    <location>
        <begin position="2"/>
        <end position="63"/>
    </location>
</feature>
<comment type="subunit">
    <text evidence="9">Homodimer.</text>
</comment>
<dbReference type="NCBIfam" id="TIGR01245">
    <property type="entry name" value="trpD"/>
    <property type="match status" value="1"/>
</dbReference>
<dbReference type="GO" id="GO:0004048">
    <property type="term" value="F:anthranilate phosphoribosyltransferase activity"/>
    <property type="evidence" value="ECO:0007669"/>
    <property type="project" value="UniProtKB-UniRule"/>
</dbReference>
<keyword evidence="4 9" id="KW-0808">Transferase</keyword>
<comment type="similarity">
    <text evidence="9">Belongs to the anthranilate phosphoribosyltransferase family.</text>
</comment>
<dbReference type="GO" id="GO:0000162">
    <property type="term" value="P:L-tryptophan biosynthetic process"/>
    <property type="evidence" value="ECO:0007669"/>
    <property type="project" value="UniProtKB-UniRule"/>
</dbReference>
<organism evidence="12 13">
    <name type="scientific">Lentibacillus cibarius</name>
    <dbReference type="NCBI Taxonomy" id="2583219"/>
    <lineage>
        <taxon>Bacteria</taxon>
        <taxon>Bacillati</taxon>
        <taxon>Bacillota</taxon>
        <taxon>Bacilli</taxon>
        <taxon>Bacillales</taxon>
        <taxon>Bacillaceae</taxon>
        <taxon>Lentibacillus</taxon>
    </lineage>
</organism>
<dbReference type="InterPro" id="IPR005940">
    <property type="entry name" value="Anthranilate_Pribosyl_Tfrase"/>
</dbReference>
<dbReference type="SUPFAM" id="SSF47648">
    <property type="entry name" value="Nucleoside phosphorylase/phosphoribosyltransferase N-terminal domain"/>
    <property type="match status" value="1"/>
</dbReference>
<dbReference type="InterPro" id="IPR017459">
    <property type="entry name" value="Glycosyl_Trfase_fam3_N_dom"/>
</dbReference>
<comment type="similarity">
    <text evidence="8">In the C-terminal section; belongs to the anthranilate phosphoribosyltransferase family.</text>
</comment>
<comment type="caution">
    <text evidence="12">The sequence shown here is derived from an EMBL/GenBank/DDBJ whole genome shotgun (WGS) entry which is preliminary data.</text>
</comment>
<comment type="catalytic activity">
    <reaction evidence="7 9">
        <text>N-(5-phospho-beta-D-ribosyl)anthranilate + diphosphate = 5-phospho-alpha-D-ribose 1-diphosphate + anthranilate</text>
        <dbReference type="Rhea" id="RHEA:11768"/>
        <dbReference type="ChEBI" id="CHEBI:16567"/>
        <dbReference type="ChEBI" id="CHEBI:18277"/>
        <dbReference type="ChEBI" id="CHEBI:33019"/>
        <dbReference type="ChEBI" id="CHEBI:58017"/>
        <dbReference type="EC" id="2.4.2.18"/>
    </reaction>
</comment>
<feature type="binding site" evidence="9">
    <location>
        <position position="225"/>
    </location>
    <ligand>
        <name>Mg(2+)</name>
        <dbReference type="ChEBI" id="CHEBI:18420"/>
        <label>1</label>
    </ligand>
</feature>
<dbReference type="FunFam" id="3.40.1030.10:FF:000002">
    <property type="entry name" value="Anthranilate phosphoribosyltransferase"/>
    <property type="match status" value="1"/>
</dbReference>
<dbReference type="Pfam" id="PF00591">
    <property type="entry name" value="Glycos_transf_3"/>
    <property type="match status" value="1"/>
</dbReference>
<dbReference type="GO" id="GO:0005829">
    <property type="term" value="C:cytosol"/>
    <property type="evidence" value="ECO:0007669"/>
    <property type="project" value="TreeGrafter"/>
</dbReference>
<evidence type="ECO:0000256" key="7">
    <source>
        <dbReference type="ARBA" id="ARBA00052328"/>
    </source>
</evidence>
<dbReference type="HAMAP" id="MF_00211">
    <property type="entry name" value="TrpD"/>
    <property type="match status" value="1"/>
</dbReference>
<evidence type="ECO:0000256" key="1">
    <source>
        <dbReference type="ARBA" id="ARBA00004907"/>
    </source>
</evidence>
<feature type="binding site" evidence="9">
    <location>
        <position position="165"/>
    </location>
    <ligand>
        <name>anthranilate</name>
        <dbReference type="ChEBI" id="CHEBI:16567"/>
        <label>2</label>
    </ligand>
</feature>
<sequence length="341" mass="36581">MKQYLEKLMNRENLTLQEMKDVTATSFQSHITESQLASFLTALRTKGETPEEIAGLAAVIRSQSSQTTDNLVNVMDNCGTGGDGSHSFNISTTAAFVLAGAGVTVAKHGNRSISSRTGSADVLERLGVSLSFSKEHVEEILAENNIAFLFAPHVHPGMKRFMGVRKNLGIPTIFNLIGPLTNPVHLDTQLLGVYRRDMLPLLAETLHQLGRKRALVINGAAYMDEASLAGDNHITLLDNGNITSFTLHPHDVGLPVYPNEAIRGGNTAENTAILRDVLNGKPGAYYDTVLLNAGLGLFANGAVDSIQDGIAKAKESIDSGAAMEKLQRLVAYSNKISSEAI</sequence>
<dbReference type="RefSeq" id="WP_142790436.1">
    <property type="nucleotide sequence ID" value="NZ_VJMZ01000001.1"/>
</dbReference>
<dbReference type="InterPro" id="IPR000312">
    <property type="entry name" value="Glycosyl_Trfase_fam3"/>
</dbReference>
<keyword evidence="6 9" id="KW-0057">Aromatic amino acid biosynthesis</keyword>
<dbReference type="Pfam" id="PF02885">
    <property type="entry name" value="Glycos_trans_3N"/>
    <property type="match status" value="1"/>
</dbReference>
<evidence type="ECO:0000256" key="4">
    <source>
        <dbReference type="ARBA" id="ARBA00022679"/>
    </source>
</evidence>
<feature type="binding site" evidence="9">
    <location>
        <position position="79"/>
    </location>
    <ligand>
        <name>5-phospho-alpha-D-ribose 1-diphosphate</name>
        <dbReference type="ChEBI" id="CHEBI:58017"/>
    </ligand>
</feature>
<feature type="binding site" evidence="9">
    <location>
        <position position="110"/>
    </location>
    <ligand>
        <name>anthranilate</name>
        <dbReference type="ChEBI" id="CHEBI:16567"/>
        <label>1</label>
    </ligand>
</feature>
<feature type="binding site" evidence="9">
    <location>
        <position position="79"/>
    </location>
    <ligand>
        <name>anthranilate</name>
        <dbReference type="ChEBI" id="CHEBI:16567"/>
        <label>1</label>
    </ligand>
</feature>
<dbReference type="AlphaFoldDB" id="A0A549YHD2"/>
<dbReference type="UniPathway" id="UPA00035">
    <property type="reaction ID" value="UER00041"/>
</dbReference>
<dbReference type="Proteomes" id="UP000319280">
    <property type="component" value="Unassembled WGS sequence"/>
</dbReference>
<comment type="pathway">
    <text evidence="1 9">Amino-acid biosynthesis; L-tryptophan biosynthesis; L-tryptophan from chorismate: step 2/5.</text>
</comment>
<comment type="function">
    <text evidence="9">Catalyzes the transfer of the phosphoribosyl group of 5-phosphorylribose-1-pyrophosphate (PRPP) to anthranilate to yield N-(5'-phosphoribosyl)-anthranilate (PRA).</text>
</comment>
<dbReference type="InterPro" id="IPR036320">
    <property type="entry name" value="Glycosyl_Trfase_fam3_N_dom_sf"/>
</dbReference>
<dbReference type="GO" id="GO:0000287">
    <property type="term" value="F:magnesium ion binding"/>
    <property type="evidence" value="ECO:0007669"/>
    <property type="project" value="UniProtKB-UniRule"/>
</dbReference>
<dbReference type="SUPFAM" id="SSF52418">
    <property type="entry name" value="Nucleoside phosphorylase/phosphoribosyltransferase catalytic domain"/>
    <property type="match status" value="1"/>
</dbReference>
<feature type="binding site" evidence="9">
    <location>
        <position position="224"/>
    </location>
    <ligand>
        <name>Mg(2+)</name>
        <dbReference type="ChEBI" id="CHEBI:18420"/>
        <label>2</label>
    </ligand>
</feature>
<comment type="caution">
    <text evidence="9">Lacks conserved residue(s) required for the propagation of feature annotation.</text>
</comment>
<reference evidence="12 13" key="1">
    <citation type="submission" date="2019-07" db="EMBL/GenBank/DDBJ databases">
        <title>Genomic analysis of Lentibacillus sp. NKC851-2.</title>
        <authorList>
            <person name="Oh Y.J."/>
        </authorList>
    </citation>
    <scope>NUCLEOTIDE SEQUENCE [LARGE SCALE GENOMIC DNA]</scope>
    <source>
        <strain evidence="12 13">NKC851-2</strain>
    </source>
</reference>
<evidence type="ECO:0000259" key="10">
    <source>
        <dbReference type="Pfam" id="PF00591"/>
    </source>
</evidence>
<keyword evidence="2 9" id="KW-0028">Amino-acid biosynthesis</keyword>
<feature type="binding site" evidence="9">
    <location>
        <begin position="82"/>
        <end position="83"/>
    </location>
    <ligand>
        <name>5-phospho-alpha-D-ribose 1-diphosphate</name>
        <dbReference type="ChEBI" id="CHEBI:58017"/>
    </ligand>
</feature>
<evidence type="ECO:0000259" key="11">
    <source>
        <dbReference type="Pfam" id="PF02885"/>
    </source>
</evidence>
<keyword evidence="3 9" id="KW-0328">Glycosyltransferase</keyword>
<proteinExistence type="inferred from homology"/>
<feature type="binding site" evidence="9">
    <location>
        <position position="87"/>
    </location>
    <ligand>
        <name>5-phospho-alpha-D-ribose 1-diphosphate</name>
        <dbReference type="ChEBI" id="CHEBI:58017"/>
    </ligand>
</feature>
<feature type="binding site" evidence="9">
    <location>
        <position position="91"/>
    </location>
    <ligand>
        <name>Mg(2+)</name>
        <dbReference type="ChEBI" id="CHEBI:18420"/>
        <label>1</label>
    </ligand>
</feature>
<feature type="binding site" evidence="9">
    <location>
        <position position="119"/>
    </location>
    <ligand>
        <name>5-phospho-alpha-D-ribose 1-diphosphate</name>
        <dbReference type="ChEBI" id="CHEBI:58017"/>
    </ligand>
</feature>
<dbReference type="PANTHER" id="PTHR43285:SF2">
    <property type="entry name" value="ANTHRANILATE PHOSPHORIBOSYLTRANSFERASE"/>
    <property type="match status" value="1"/>
</dbReference>
<evidence type="ECO:0000256" key="2">
    <source>
        <dbReference type="ARBA" id="ARBA00022605"/>
    </source>
</evidence>
<feature type="binding site" evidence="9">
    <location>
        <begin position="89"/>
        <end position="92"/>
    </location>
    <ligand>
        <name>5-phospho-alpha-D-ribose 1-diphosphate</name>
        <dbReference type="ChEBI" id="CHEBI:58017"/>
    </ligand>
</feature>
<protein>
    <recommendedName>
        <fullName evidence="9">Anthranilate phosphoribosyltransferase</fullName>
        <ecNumber evidence="9">2.4.2.18</ecNumber>
    </recommendedName>
</protein>
<evidence type="ECO:0000256" key="9">
    <source>
        <dbReference type="HAMAP-Rule" id="MF_00211"/>
    </source>
</evidence>
<evidence type="ECO:0000256" key="8">
    <source>
        <dbReference type="ARBA" id="ARBA00061188"/>
    </source>
</evidence>